<organism evidence="1 2">
    <name type="scientific">Deinococcus aerolatus</name>
    <dbReference type="NCBI Taxonomy" id="522487"/>
    <lineage>
        <taxon>Bacteria</taxon>
        <taxon>Thermotogati</taxon>
        <taxon>Deinococcota</taxon>
        <taxon>Deinococci</taxon>
        <taxon>Deinococcales</taxon>
        <taxon>Deinococcaceae</taxon>
        <taxon>Deinococcus</taxon>
    </lineage>
</organism>
<sequence length="91" mass="9914">MEQYAATQRHSRSLHFGSSGLTLLNFIAALALKDQTFAQQAAAPMDFALTHGLVGINLTPLHAHHQTGQPHFLHSAQDCLTDISLYRTSSS</sequence>
<evidence type="ECO:0000313" key="1">
    <source>
        <dbReference type="EMBL" id="GGL94998.1"/>
    </source>
</evidence>
<accession>A0ABQ2GH70</accession>
<comment type="caution">
    <text evidence="1">The sequence shown here is derived from an EMBL/GenBank/DDBJ whole genome shotgun (WGS) entry which is preliminary data.</text>
</comment>
<dbReference type="EMBL" id="BMOL01000041">
    <property type="protein sequence ID" value="GGL94998.1"/>
    <property type="molecule type" value="Genomic_DNA"/>
</dbReference>
<dbReference type="Proteomes" id="UP000639973">
    <property type="component" value="Unassembled WGS sequence"/>
</dbReference>
<proteinExistence type="predicted"/>
<gene>
    <name evidence="1" type="ORF">GCM10010840_36330</name>
</gene>
<protein>
    <submittedName>
        <fullName evidence="1">Uncharacterized protein</fullName>
    </submittedName>
</protein>
<keyword evidence="2" id="KW-1185">Reference proteome</keyword>
<dbReference type="SUPFAM" id="SSF158745">
    <property type="entry name" value="LanC-like"/>
    <property type="match status" value="1"/>
</dbReference>
<reference evidence="2" key="1">
    <citation type="journal article" date="2019" name="Int. J. Syst. Evol. Microbiol.">
        <title>The Global Catalogue of Microorganisms (GCM) 10K type strain sequencing project: providing services to taxonomists for standard genome sequencing and annotation.</title>
        <authorList>
            <consortium name="The Broad Institute Genomics Platform"/>
            <consortium name="The Broad Institute Genome Sequencing Center for Infectious Disease"/>
            <person name="Wu L."/>
            <person name="Ma J."/>
        </authorList>
    </citation>
    <scope>NUCLEOTIDE SEQUENCE [LARGE SCALE GENOMIC DNA]</scope>
    <source>
        <strain evidence="2">JCM 15442</strain>
    </source>
</reference>
<evidence type="ECO:0000313" key="2">
    <source>
        <dbReference type="Proteomes" id="UP000639973"/>
    </source>
</evidence>
<name>A0ABQ2GH70_9DEIO</name>